<dbReference type="InterPro" id="IPR017853">
    <property type="entry name" value="GH"/>
</dbReference>
<keyword evidence="3 5" id="KW-0326">Glycosidase</keyword>
<name>A0A9P9D8I2_9HYPO</name>
<dbReference type="Pfam" id="PF00150">
    <property type="entry name" value="Cellulase"/>
    <property type="match status" value="1"/>
</dbReference>
<reference evidence="7" key="1">
    <citation type="journal article" date="2021" name="Nat. Commun.">
        <title>Genetic determinants of endophytism in the Arabidopsis root mycobiome.</title>
        <authorList>
            <person name="Mesny F."/>
            <person name="Miyauchi S."/>
            <person name="Thiergart T."/>
            <person name="Pickel B."/>
            <person name="Atanasova L."/>
            <person name="Karlsson M."/>
            <person name="Huettel B."/>
            <person name="Barry K.W."/>
            <person name="Haridas S."/>
            <person name="Chen C."/>
            <person name="Bauer D."/>
            <person name="Andreopoulos W."/>
            <person name="Pangilinan J."/>
            <person name="LaButti K."/>
            <person name="Riley R."/>
            <person name="Lipzen A."/>
            <person name="Clum A."/>
            <person name="Drula E."/>
            <person name="Henrissat B."/>
            <person name="Kohler A."/>
            <person name="Grigoriev I.V."/>
            <person name="Martin F.M."/>
            <person name="Hacquard S."/>
        </authorList>
    </citation>
    <scope>NUCLEOTIDE SEQUENCE</scope>
    <source>
        <strain evidence="7">MPI-CAGE-AT-0147</strain>
    </source>
</reference>
<dbReference type="InterPro" id="IPR050386">
    <property type="entry name" value="Glycosyl_hydrolase_5"/>
</dbReference>
<dbReference type="GO" id="GO:0071555">
    <property type="term" value="P:cell wall organization"/>
    <property type="evidence" value="ECO:0007669"/>
    <property type="project" value="UniProtKB-KW"/>
</dbReference>
<evidence type="ECO:0000259" key="6">
    <source>
        <dbReference type="Pfam" id="PF00150"/>
    </source>
</evidence>
<feature type="domain" description="Glycoside hydrolase family 5" evidence="6">
    <location>
        <begin position="74"/>
        <end position="300"/>
    </location>
</feature>
<dbReference type="Proteomes" id="UP000738349">
    <property type="component" value="Unassembled WGS sequence"/>
</dbReference>
<dbReference type="PANTHER" id="PTHR31297:SF13">
    <property type="entry name" value="PUTATIVE-RELATED"/>
    <property type="match status" value="1"/>
</dbReference>
<dbReference type="SUPFAM" id="SSF51445">
    <property type="entry name" value="(Trans)glycosidases"/>
    <property type="match status" value="1"/>
</dbReference>
<evidence type="ECO:0000256" key="4">
    <source>
        <dbReference type="ARBA" id="ARBA00023316"/>
    </source>
</evidence>
<dbReference type="InterPro" id="IPR001547">
    <property type="entry name" value="Glyco_hydro_5"/>
</dbReference>
<dbReference type="EMBL" id="JAGMUV010000032">
    <property type="protein sequence ID" value="KAH7114636.1"/>
    <property type="molecule type" value="Genomic_DNA"/>
</dbReference>
<dbReference type="GO" id="GO:0009251">
    <property type="term" value="P:glucan catabolic process"/>
    <property type="evidence" value="ECO:0007669"/>
    <property type="project" value="TreeGrafter"/>
</dbReference>
<gene>
    <name evidence="7" type="ORF">EDB81DRAFT_848582</name>
</gene>
<keyword evidence="4" id="KW-0961">Cell wall biogenesis/degradation</keyword>
<proteinExistence type="inferred from homology"/>
<keyword evidence="2 5" id="KW-0378">Hydrolase</keyword>
<dbReference type="Gene3D" id="3.20.20.80">
    <property type="entry name" value="Glycosidases"/>
    <property type="match status" value="1"/>
</dbReference>
<accession>A0A9P9D8I2</accession>
<sequence>MATGFLKVKGTEVVDGNGAPIVLRGTGLGGWVNMENFLAGYPGTESQVRSKLLEVLGPEKYEYFFDRFLYHFFTEADADYFKSLGINCIRLPFNHRYFDDDMNPRVLKASGFKHLDRAIKICADRGIYTIIDMHTHLARRYKDNTWVVGYNPMNEPADPQYTRLKAFYDRLEQNIHAIDPNHIIFLEGNTYSMEWKGFDKVLPNCVYSIHDYSTMGFPKGDVYRGLPEQKEKLRSQFMRKCEFRHKHGVPVWNGEFGPIYEDPAVNPQADELNQCMYDMLGEQMGIYDEHRISWTIWLYKDIGIQGMVHTAPDSAWNKLVQPILKAKRDYWLDSCSVVGVPDELDGLLQPLADWIDRVSPTAKDTYPRNWKTRDHINRNVIHTFLAQSFVEQFGELFRGKEKDDELEELASCFNFERCINRTGLTKRMSEHAHM</sequence>
<dbReference type="AlphaFoldDB" id="A0A9P9D8I2"/>
<dbReference type="CDD" id="cd00551">
    <property type="entry name" value="AmyAc_family"/>
    <property type="match status" value="1"/>
</dbReference>
<comment type="caution">
    <text evidence="7">The sequence shown here is derived from an EMBL/GenBank/DDBJ whole genome shotgun (WGS) entry which is preliminary data.</text>
</comment>
<dbReference type="GO" id="GO:0009986">
    <property type="term" value="C:cell surface"/>
    <property type="evidence" value="ECO:0007669"/>
    <property type="project" value="TreeGrafter"/>
</dbReference>
<protein>
    <submittedName>
        <fullName evidence="7">Glucanase</fullName>
    </submittedName>
</protein>
<dbReference type="GO" id="GO:0008422">
    <property type="term" value="F:beta-glucosidase activity"/>
    <property type="evidence" value="ECO:0007669"/>
    <property type="project" value="TreeGrafter"/>
</dbReference>
<evidence type="ECO:0000256" key="3">
    <source>
        <dbReference type="ARBA" id="ARBA00023295"/>
    </source>
</evidence>
<evidence type="ECO:0000256" key="2">
    <source>
        <dbReference type="ARBA" id="ARBA00022801"/>
    </source>
</evidence>
<evidence type="ECO:0000256" key="1">
    <source>
        <dbReference type="ARBA" id="ARBA00005641"/>
    </source>
</evidence>
<dbReference type="PANTHER" id="PTHR31297">
    <property type="entry name" value="GLUCAN ENDO-1,6-BETA-GLUCOSIDASE B"/>
    <property type="match status" value="1"/>
</dbReference>
<evidence type="ECO:0000256" key="5">
    <source>
        <dbReference type="RuleBase" id="RU361153"/>
    </source>
</evidence>
<comment type="similarity">
    <text evidence="1 5">Belongs to the glycosyl hydrolase 5 (cellulase A) family.</text>
</comment>
<organism evidence="7 8">
    <name type="scientific">Dactylonectria macrodidyma</name>
    <dbReference type="NCBI Taxonomy" id="307937"/>
    <lineage>
        <taxon>Eukaryota</taxon>
        <taxon>Fungi</taxon>
        <taxon>Dikarya</taxon>
        <taxon>Ascomycota</taxon>
        <taxon>Pezizomycotina</taxon>
        <taxon>Sordariomycetes</taxon>
        <taxon>Hypocreomycetidae</taxon>
        <taxon>Hypocreales</taxon>
        <taxon>Nectriaceae</taxon>
        <taxon>Dactylonectria</taxon>
    </lineage>
</organism>
<dbReference type="GO" id="GO:0005576">
    <property type="term" value="C:extracellular region"/>
    <property type="evidence" value="ECO:0007669"/>
    <property type="project" value="TreeGrafter"/>
</dbReference>
<dbReference type="OrthoDB" id="1887033at2759"/>
<evidence type="ECO:0000313" key="8">
    <source>
        <dbReference type="Proteomes" id="UP000738349"/>
    </source>
</evidence>
<evidence type="ECO:0000313" key="7">
    <source>
        <dbReference type="EMBL" id="KAH7114636.1"/>
    </source>
</evidence>
<keyword evidence="8" id="KW-1185">Reference proteome</keyword>